<proteinExistence type="predicted"/>
<sequence length="264" mass="29161">MAPTKRLKANELVMLLAGLLNLDVELMARVGNLPVRNLKSWLAGKKENLRPQSVINLMSLLGLRVDGGIRLDDSRVHYWHIQDRTFGRSKAAYAPLTALSKLLVGCSITAVRPPKPSLADRLLRAHYLVSGNGVRVVICVSKGPLKSARVGPEIIKGGAWRDDNEHHTIPTSVRRWNNLVERDLTGFEFDQIFNMVEETVSWNDVSLMAREFGVTASDVAQWISEKYGERTQSSVADDDDAGIDLGDGGKLLLLVGNNNNRRAA</sequence>
<organism evidence="1 2">
    <name type="scientific">Cupriavidus pinatubonensis</name>
    <dbReference type="NCBI Taxonomy" id="248026"/>
    <lineage>
        <taxon>Bacteria</taxon>
        <taxon>Pseudomonadati</taxon>
        <taxon>Pseudomonadota</taxon>
        <taxon>Betaproteobacteria</taxon>
        <taxon>Burkholderiales</taxon>
        <taxon>Burkholderiaceae</taxon>
        <taxon>Cupriavidus</taxon>
    </lineage>
</organism>
<accession>A0ABM8WR97</accession>
<reference evidence="1 2" key="1">
    <citation type="submission" date="2021-08" db="EMBL/GenBank/DDBJ databases">
        <authorList>
            <person name="Peeters C."/>
        </authorList>
    </citation>
    <scope>NUCLEOTIDE SEQUENCE [LARGE SCALE GENOMIC DNA]</scope>
    <source>
        <strain evidence="1 2">LMG 23994</strain>
    </source>
</reference>
<name>A0ABM8WR97_9BURK</name>
<dbReference type="RefSeq" id="WP_224001402.1">
    <property type="nucleotide sequence ID" value="NZ_CAJZAF010000007.1"/>
</dbReference>
<gene>
    <name evidence="1" type="ORF">LMG23994_01766</name>
</gene>
<evidence type="ECO:0000313" key="2">
    <source>
        <dbReference type="Proteomes" id="UP000701702"/>
    </source>
</evidence>
<keyword evidence="2" id="KW-1185">Reference proteome</keyword>
<protein>
    <submittedName>
        <fullName evidence="1">Uncharacterized protein</fullName>
    </submittedName>
</protein>
<comment type="caution">
    <text evidence="1">The sequence shown here is derived from an EMBL/GenBank/DDBJ whole genome shotgun (WGS) entry which is preliminary data.</text>
</comment>
<evidence type="ECO:0000313" key="1">
    <source>
        <dbReference type="EMBL" id="CAG9169993.1"/>
    </source>
</evidence>
<dbReference type="Proteomes" id="UP000701702">
    <property type="component" value="Unassembled WGS sequence"/>
</dbReference>
<dbReference type="EMBL" id="CAJZAF010000007">
    <property type="protein sequence ID" value="CAG9169993.1"/>
    <property type="molecule type" value="Genomic_DNA"/>
</dbReference>